<feature type="domain" description="HTH araC/xylS-type" evidence="4">
    <location>
        <begin position="186"/>
        <end position="284"/>
    </location>
</feature>
<dbReference type="InterPro" id="IPR020449">
    <property type="entry name" value="Tscrpt_reg_AraC-type_HTH"/>
</dbReference>
<name>H1YFQ7_9SPHI</name>
<evidence type="ECO:0000259" key="4">
    <source>
        <dbReference type="PROSITE" id="PS01124"/>
    </source>
</evidence>
<dbReference type="HOGENOM" id="CLU_000445_88_2_10"/>
<dbReference type="RefSeq" id="WP_008504005.1">
    <property type="nucleotide sequence ID" value="NZ_CM001403.1"/>
</dbReference>
<evidence type="ECO:0000256" key="1">
    <source>
        <dbReference type="ARBA" id="ARBA00023015"/>
    </source>
</evidence>
<dbReference type="InterPro" id="IPR009057">
    <property type="entry name" value="Homeodomain-like_sf"/>
</dbReference>
<evidence type="ECO:0000313" key="6">
    <source>
        <dbReference type="Proteomes" id="UP000002774"/>
    </source>
</evidence>
<dbReference type="eggNOG" id="COG2207">
    <property type="taxonomic scope" value="Bacteria"/>
</dbReference>
<keyword evidence="6" id="KW-1185">Reference proteome</keyword>
<dbReference type="AlphaFoldDB" id="H1YFQ7"/>
<dbReference type="PANTHER" id="PTHR43280:SF32">
    <property type="entry name" value="TRANSCRIPTIONAL REGULATORY PROTEIN"/>
    <property type="match status" value="1"/>
</dbReference>
<proteinExistence type="predicted"/>
<evidence type="ECO:0000313" key="5">
    <source>
        <dbReference type="EMBL" id="EHQ24459.1"/>
    </source>
</evidence>
<organism evidence="5 6">
    <name type="scientific">Mucilaginibacter paludis DSM 18603</name>
    <dbReference type="NCBI Taxonomy" id="714943"/>
    <lineage>
        <taxon>Bacteria</taxon>
        <taxon>Pseudomonadati</taxon>
        <taxon>Bacteroidota</taxon>
        <taxon>Sphingobacteriia</taxon>
        <taxon>Sphingobacteriales</taxon>
        <taxon>Sphingobacteriaceae</taxon>
        <taxon>Mucilaginibacter</taxon>
    </lineage>
</organism>
<dbReference type="EMBL" id="CM001403">
    <property type="protein sequence ID" value="EHQ24459.1"/>
    <property type="molecule type" value="Genomic_DNA"/>
</dbReference>
<dbReference type="GO" id="GO:0003700">
    <property type="term" value="F:DNA-binding transcription factor activity"/>
    <property type="evidence" value="ECO:0007669"/>
    <property type="project" value="InterPro"/>
</dbReference>
<dbReference type="PRINTS" id="PR00032">
    <property type="entry name" value="HTHARAC"/>
</dbReference>
<dbReference type="InterPro" id="IPR018060">
    <property type="entry name" value="HTH_AraC"/>
</dbReference>
<dbReference type="Proteomes" id="UP000002774">
    <property type="component" value="Chromosome"/>
</dbReference>
<dbReference type="GO" id="GO:0043565">
    <property type="term" value="F:sequence-specific DNA binding"/>
    <property type="evidence" value="ECO:0007669"/>
    <property type="project" value="InterPro"/>
</dbReference>
<keyword evidence="2" id="KW-0238">DNA-binding</keyword>
<gene>
    <name evidence="5" type="ORF">Mucpa_0262</name>
</gene>
<dbReference type="SUPFAM" id="SSF51215">
    <property type="entry name" value="Regulatory protein AraC"/>
    <property type="match status" value="1"/>
</dbReference>
<dbReference type="PANTHER" id="PTHR43280">
    <property type="entry name" value="ARAC-FAMILY TRANSCRIPTIONAL REGULATOR"/>
    <property type="match status" value="1"/>
</dbReference>
<evidence type="ECO:0000256" key="2">
    <source>
        <dbReference type="ARBA" id="ARBA00023125"/>
    </source>
</evidence>
<sequence length="295" mass="34463">MSKKEKIPVHRMEDWFARVYLKSFGSVKPFGPSYEISEAHRHDFYYCVLLNEGEMDLEVDFKHIRLGNHTIFFSYPGQVHRIISARLKQGWFLAFDPLIIDEQLKNILDQCLSEVMIISLAAERSAELSAFIGHLDTVYHNPNERFRQTIVHSIVTAFVYQVASAYLTNEQLELNKHPARHVEITKLFKQILRQNFRLMKRPSEFADRMNITVSHLNDTVRSVTGFAVTYFIQQEAMREAQRLLRYSELSVKEVAQSIGFDDAQYFSRLFRKVIGVAPGAYRKNEDTNYFKNILP</sequence>
<dbReference type="STRING" id="714943.Mucpa_0262"/>
<keyword evidence="1" id="KW-0805">Transcription regulation</keyword>
<dbReference type="OrthoDB" id="2585681at2"/>
<reference evidence="5" key="1">
    <citation type="submission" date="2011-09" db="EMBL/GenBank/DDBJ databases">
        <title>The permanent draft genome of Mucilaginibacter paludis DSM 18603.</title>
        <authorList>
            <consortium name="US DOE Joint Genome Institute (JGI-PGF)"/>
            <person name="Lucas S."/>
            <person name="Han J."/>
            <person name="Lapidus A."/>
            <person name="Bruce D."/>
            <person name="Goodwin L."/>
            <person name="Pitluck S."/>
            <person name="Peters L."/>
            <person name="Kyrpides N."/>
            <person name="Mavromatis K."/>
            <person name="Ivanova N."/>
            <person name="Mikhailova N."/>
            <person name="Held B."/>
            <person name="Detter J.C."/>
            <person name="Tapia R."/>
            <person name="Han C."/>
            <person name="Land M."/>
            <person name="Hauser L."/>
            <person name="Markowitz V."/>
            <person name="Cheng J.-F."/>
            <person name="Hugenholtz P."/>
            <person name="Woyke T."/>
            <person name="Wu D."/>
            <person name="Tindall B."/>
            <person name="Brambilla E."/>
            <person name="Klenk H.-P."/>
            <person name="Eisen J.A."/>
        </authorList>
    </citation>
    <scope>NUCLEOTIDE SEQUENCE [LARGE SCALE GENOMIC DNA]</scope>
    <source>
        <strain evidence="5">DSM 18603</strain>
    </source>
</reference>
<dbReference type="Pfam" id="PF12833">
    <property type="entry name" value="HTH_18"/>
    <property type="match status" value="1"/>
</dbReference>
<accession>H1YFQ7</accession>
<dbReference type="Gene3D" id="1.10.10.60">
    <property type="entry name" value="Homeodomain-like"/>
    <property type="match status" value="1"/>
</dbReference>
<keyword evidence="3" id="KW-0804">Transcription</keyword>
<dbReference type="SMART" id="SM00342">
    <property type="entry name" value="HTH_ARAC"/>
    <property type="match status" value="1"/>
</dbReference>
<protein>
    <submittedName>
        <fullName evidence="5">Transcriptional regulator, AraC family</fullName>
    </submittedName>
</protein>
<dbReference type="PROSITE" id="PS01124">
    <property type="entry name" value="HTH_ARAC_FAMILY_2"/>
    <property type="match status" value="1"/>
</dbReference>
<evidence type="ECO:0000256" key="3">
    <source>
        <dbReference type="ARBA" id="ARBA00023163"/>
    </source>
</evidence>
<dbReference type="SUPFAM" id="SSF46689">
    <property type="entry name" value="Homeodomain-like"/>
    <property type="match status" value="1"/>
</dbReference>
<dbReference type="InterPro" id="IPR037923">
    <property type="entry name" value="HTH-like"/>
</dbReference>